<organism evidence="1 2">
    <name type="scientific">Neurospora tetraspora</name>
    <dbReference type="NCBI Taxonomy" id="94610"/>
    <lineage>
        <taxon>Eukaryota</taxon>
        <taxon>Fungi</taxon>
        <taxon>Dikarya</taxon>
        <taxon>Ascomycota</taxon>
        <taxon>Pezizomycotina</taxon>
        <taxon>Sordariomycetes</taxon>
        <taxon>Sordariomycetidae</taxon>
        <taxon>Sordariales</taxon>
        <taxon>Sordariaceae</taxon>
        <taxon>Neurospora</taxon>
    </lineage>
</organism>
<reference evidence="1" key="2">
    <citation type="submission" date="2023-06" db="EMBL/GenBank/DDBJ databases">
        <authorList>
            <consortium name="Lawrence Berkeley National Laboratory"/>
            <person name="Haridas S."/>
            <person name="Hensen N."/>
            <person name="Bonometti L."/>
            <person name="Westerberg I."/>
            <person name="Brannstrom I.O."/>
            <person name="Guillou S."/>
            <person name="Cros-Aarteil S."/>
            <person name="Calhoun S."/>
            <person name="Kuo A."/>
            <person name="Mondo S."/>
            <person name="Pangilinan J."/>
            <person name="Riley R."/>
            <person name="Labutti K."/>
            <person name="Andreopoulos B."/>
            <person name="Lipzen A."/>
            <person name="Chen C."/>
            <person name="Yanf M."/>
            <person name="Daum C."/>
            <person name="Ng V."/>
            <person name="Clum A."/>
            <person name="Steindorff A."/>
            <person name="Ohm R."/>
            <person name="Martin F."/>
            <person name="Silar P."/>
            <person name="Natvig D."/>
            <person name="Lalanne C."/>
            <person name="Gautier V."/>
            <person name="Ament-Velasquez S.L."/>
            <person name="Kruys A."/>
            <person name="Hutchinson M.I."/>
            <person name="Powell A.J."/>
            <person name="Barry K."/>
            <person name="Miller A.N."/>
            <person name="Grigoriev I.V."/>
            <person name="Debuchy R."/>
            <person name="Gladieux P."/>
            <person name="Thoren M.H."/>
            <person name="Johannesson H."/>
        </authorList>
    </citation>
    <scope>NUCLEOTIDE SEQUENCE</scope>
    <source>
        <strain evidence="1">CBS 560.94</strain>
    </source>
</reference>
<evidence type="ECO:0000313" key="1">
    <source>
        <dbReference type="EMBL" id="KAK3344919.1"/>
    </source>
</evidence>
<keyword evidence="2" id="KW-1185">Reference proteome</keyword>
<reference evidence="1" key="1">
    <citation type="journal article" date="2023" name="Mol. Phylogenet. Evol.">
        <title>Genome-scale phylogeny and comparative genomics of the fungal order Sordariales.</title>
        <authorList>
            <person name="Hensen N."/>
            <person name="Bonometti L."/>
            <person name="Westerberg I."/>
            <person name="Brannstrom I.O."/>
            <person name="Guillou S."/>
            <person name="Cros-Aarteil S."/>
            <person name="Calhoun S."/>
            <person name="Haridas S."/>
            <person name="Kuo A."/>
            <person name="Mondo S."/>
            <person name="Pangilinan J."/>
            <person name="Riley R."/>
            <person name="LaButti K."/>
            <person name="Andreopoulos B."/>
            <person name="Lipzen A."/>
            <person name="Chen C."/>
            <person name="Yan M."/>
            <person name="Daum C."/>
            <person name="Ng V."/>
            <person name="Clum A."/>
            <person name="Steindorff A."/>
            <person name="Ohm R.A."/>
            <person name="Martin F."/>
            <person name="Silar P."/>
            <person name="Natvig D.O."/>
            <person name="Lalanne C."/>
            <person name="Gautier V."/>
            <person name="Ament-Velasquez S.L."/>
            <person name="Kruys A."/>
            <person name="Hutchinson M.I."/>
            <person name="Powell A.J."/>
            <person name="Barry K."/>
            <person name="Miller A.N."/>
            <person name="Grigoriev I.V."/>
            <person name="Debuchy R."/>
            <person name="Gladieux P."/>
            <person name="Hiltunen Thoren M."/>
            <person name="Johannesson H."/>
        </authorList>
    </citation>
    <scope>NUCLEOTIDE SEQUENCE</scope>
    <source>
        <strain evidence="1">CBS 560.94</strain>
    </source>
</reference>
<dbReference type="AlphaFoldDB" id="A0AAE0JFW5"/>
<comment type="caution">
    <text evidence="1">The sequence shown here is derived from an EMBL/GenBank/DDBJ whole genome shotgun (WGS) entry which is preliminary data.</text>
</comment>
<evidence type="ECO:0000313" key="2">
    <source>
        <dbReference type="Proteomes" id="UP001278500"/>
    </source>
</evidence>
<proteinExistence type="predicted"/>
<gene>
    <name evidence="1" type="ORF">B0H65DRAFT_548679</name>
</gene>
<sequence>MTLIKVTASKPSKAKWGCRKSSESSHRLNTYLQSDPTVTERLLNNSDLDGILGRIGSLQAEVNALAQSSRGSPSPSSGSADSR</sequence>
<protein>
    <submittedName>
        <fullName evidence="1">Uncharacterized protein</fullName>
    </submittedName>
</protein>
<accession>A0AAE0JFW5</accession>
<dbReference type="Proteomes" id="UP001278500">
    <property type="component" value="Unassembled WGS sequence"/>
</dbReference>
<dbReference type="GeneID" id="87866746"/>
<dbReference type="EMBL" id="JAUEPP010000004">
    <property type="protein sequence ID" value="KAK3344919.1"/>
    <property type="molecule type" value="Genomic_DNA"/>
</dbReference>
<name>A0AAE0JFW5_9PEZI</name>
<dbReference type="RefSeq" id="XP_062681532.1">
    <property type="nucleotide sequence ID" value="XM_062829592.1"/>
</dbReference>